<accession>A0A1W1WP43</accession>
<proteinExistence type="predicted"/>
<dbReference type="Proteomes" id="UP000192660">
    <property type="component" value="Unassembled WGS sequence"/>
</dbReference>
<evidence type="ECO:0000256" key="1">
    <source>
        <dbReference type="ARBA" id="ARBA00022649"/>
    </source>
</evidence>
<keyword evidence="5" id="KW-1185">Reference proteome</keyword>
<evidence type="ECO:0000256" key="3">
    <source>
        <dbReference type="ARBA" id="ARBA00023315"/>
    </source>
</evidence>
<dbReference type="AlphaFoldDB" id="A0A1W1WP43"/>
<dbReference type="Gene3D" id="3.40.630.30">
    <property type="match status" value="1"/>
</dbReference>
<organism evidence="4 5">
    <name type="scientific">Sulfobacillus thermosulfidooxidans (strain DSM 9293 / VKM B-1269 / AT-1)</name>
    <dbReference type="NCBI Taxonomy" id="929705"/>
    <lineage>
        <taxon>Bacteria</taxon>
        <taxon>Bacillati</taxon>
        <taxon>Bacillota</taxon>
        <taxon>Clostridia</taxon>
        <taxon>Eubacteriales</taxon>
        <taxon>Clostridiales Family XVII. Incertae Sedis</taxon>
        <taxon>Sulfobacillus</taxon>
    </lineage>
</organism>
<protein>
    <submittedName>
        <fullName evidence="4">Uncharacterized protein</fullName>
    </submittedName>
</protein>
<dbReference type="GO" id="GO:0016746">
    <property type="term" value="F:acyltransferase activity"/>
    <property type="evidence" value="ECO:0007669"/>
    <property type="project" value="UniProtKB-KW"/>
</dbReference>
<dbReference type="PANTHER" id="PTHR36449">
    <property type="entry name" value="ACETYLTRANSFERASE-RELATED"/>
    <property type="match status" value="1"/>
</dbReference>
<dbReference type="SUPFAM" id="SSF55729">
    <property type="entry name" value="Acyl-CoA N-acyltransferases (Nat)"/>
    <property type="match status" value="1"/>
</dbReference>
<reference evidence="5" key="1">
    <citation type="submission" date="2017-04" db="EMBL/GenBank/DDBJ databases">
        <authorList>
            <person name="Varghese N."/>
            <person name="Submissions S."/>
        </authorList>
    </citation>
    <scope>NUCLEOTIDE SEQUENCE [LARGE SCALE GENOMIC DNA]</scope>
    <source>
        <strain evidence="5">DSM 9293</strain>
    </source>
</reference>
<keyword evidence="3" id="KW-0012">Acyltransferase</keyword>
<dbReference type="InterPro" id="IPR016181">
    <property type="entry name" value="Acyl_CoA_acyltransferase"/>
</dbReference>
<dbReference type="OrthoDB" id="9796171at2"/>
<dbReference type="EMBL" id="FWWY01000002">
    <property type="protein sequence ID" value="SMC08077.1"/>
    <property type="molecule type" value="Genomic_DNA"/>
</dbReference>
<sequence length="181" mass="20402">MNALIRVEALASYHDRKHFHCPTGGLDDYLRQRATQDIKRRAAAVFVAVPSATPQRILGYYTLSSLSIKLADIPADYRHKLARYPDVGVTLLGRLAIDVSYRGQHLGEFLLVDALRRVIDTASTIATVALVVDTLEDSQTFYMRYGFTPLSNQRFWLPLDSARALMANYRPPIPTQEEHSP</sequence>
<keyword evidence="2" id="KW-0808">Transferase</keyword>
<evidence type="ECO:0000313" key="4">
    <source>
        <dbReference type="EMBL" id="SMC08077.1"/>
    </source>
</evidence>
<evidence type="ECO:0000256" key="2">
    <source>
        <dbReference type="ARBA" id="ARBA00022679"/>
    </source>
</evidence>
<dbReference type="PANTHER" id="PTHR36449:SF1">
    <property type="entry name" value="ACETYLTRANSFERASE"/>
    <property type="match status" value="1"/>
</dbReference>
<keyword evidence="1" id="KW-1277">Toxin-antitoxin system</keyword>
<dbReference type="RefSeq" id="WP_084662105.1">
    <property type="nucleotide sequence ID" value="NZ_FWWY01000002.1"/>
</dbReference>
<name>A0A1W1WP43_SULTA</name>
<gene>
    <name evidence="4" type="ORF">SAMN00768000_3633</name>
</gene>
<evidence type="ECO:0000313" key="5">
    <source>
        <dbReference type="Proteomes" id="UP000192660"/>
    </source>
</evidence>